<keyword evidence="1" id="KW-0732">Signal</keyword>
<dbReference type="Gene3D" id="3.40.190.10">
    <property type="entry name" value="Periplasmic binding protein-like II"/>
    <property type="match status" value="1"/>
</dbReference>
<dbReference type="Proteomes" id="UP000073601">
    <property type="component" value="Unassembled WGS sequence"/>
</dbReference>
<evidence type="ECO:0000313" key="3">
    <source>
        <dbReference type="Proteomes" id="UP000073601"/>
    </source>
</evidence>
<sequence length="63" mass="6800">MKLGQLAALTSVSLLLASPSYAATEIEWWHAMGGNLGEKVNEIADKFNASQSEYVAKPVYKGN</sequence>
<organism evidence="2 3">
    <name type="scientific">Grimontia marina</name>
    <dbReference type="NCBI Taxonomy" id="646534"/>
    <lineage>
        <taxon>Bacteria</taxon>
        <taxon>Pseudomonadati</taxon>
        <taxon>Pseudomonadota</taxon>
        <taxon>Gammaproteobacteria</taxon>
        <taxon>Vibrionales</taxon>
        <taxon>Vibrionaceae</taxon>
        <taxon>Grimontia</taxon>
    </lineage>
</organism>
<evidence type="ECO:0000313" key="2">
    <source>
        <dbReference type="EMBL" id="CZF82578.1"/>
    </source>
</evidence>
<gene>
    <name evidence="2" type="primary">ugpB_1</name>
    <name evidence="2" type="ORF">GMA8713_02282</name>
</gene>
<feature type="signal peptide" evidence="1">
    <location>
        <begin position="1"/>
        <end position="22"/>
    </location>
</feature>
<feature type="chain" id="PRO_5007282141" evidence="1">
    <location>
        <begin position="23"/>
        <end position="63"/>
    </location>
</feature>
<name>A0A128F750_9GAMM</name>
<proteinExistence type="predicted"/>
<protein>
    <submittedName>
        <fullName evidence="2">sn-glycerol-3-phosphate-binding periplasmic protein UgpB</fullName>
    </submittedName>
</protein>
<dbReference type="EMBL" id="FIZY01000018">
    <property type="protein sequence ID" value="CZF82578.1"/>
    <property type="molecule type" value="Genomic_DNA"/>
</dbReference>
<dbReference type="AlphaFoldDB" id="A0A128F750"/>
<accession>A0A128F750</accession>
<reference evidence="3" key="1">
    <citation type="submission" date="2016-02" db="EMBL/GenBank/DDBJ databases">
        <authorList>
            <person name="Rodrigo-Torres Lidia"/>
            <person name="Arahal R.David."/>
        </authorList>
    </citation>
    <scope>NUCLEOTIDE SEQUENCE [LARGE SCALE GENOMIC DNA]</scope>
    <source>
        <strain evidence="3">CECT 8713</strain>
    </source>
</reference>
<keyword evidence="3" id="KW-1185">Reference proteome</keyword>
<evidence type="ECO:0000256" key="1">
    <source>
        <dbReference type="SAM" id="SignalP"/>
    </source>
</evidence>